<feature type="transmembrane region" description="Helical" evidence="6">
    <location>
        <begin position="180"/>
        <end position="201"/>
    </location>
</feature>
<dbReference type="InterPro" id="IPR006977">
    <property type="entry name" value="Yip1_dom"/>
</dbReference>
<evidence type="ECO:0000256" key="7">
    <source>
        <dbReference type="SAM" id="MobiDB-lite"/>
    </source>
</evidence>
<dbReference type="EMBL" id="CP049004">
    <property type="protein sequence ID" value="QID84935.1"/>
    <property type="molecule type" value="Genomic_DNA"/>
</dbReference>
<feature type="transmembrane region" description="Helical" evidence="6">
    <location>
        <begin position="221"/>
        <end position="240"/>
    </location>
</feature>
<feature type="region of interest" description="Disordered" evidence="7">
    <location>
        <begin position="1"/>
        <end position="88"/>
    </location>
</feature>
<evidence type="ECO:0000256" key="4">
    <source>
        <dbReference type="ARBA" id="ARBA00022989"/>
    </source>
</evidence>
<dbReference type="Pfam" id="PF04893">
    <property type="entry name" value="Yip1"/>
    <property type="match status" value="1"/>
</dbReference>
<feature type="transmembrane region" description="Helical" evidence="6">
    <location>
        <begin position="252"/>
        <end position="269"/>
    </location>
</feature>
<evidence type="ECO:0000256" key="3">
    <source>
        <dbReference type="ARBA" id="ARBA00022692"/>
    </source>
</evidence>
<dbReference type="Proteomes" id="UP000501346">
    <property type="component" value="Chromosome SeVII-ScVII"/>
</dbReference>
<dbReference type="OrthoDB" id="10256463at2759"/>
<dbReference type="InterPro" id="IPR039765">
    <property type="entry name" value="Yip5/YIPF1/YIPF2"/>
</dbReference>
<evidence type="ECO:0000256" key="1">
    <source>
        <dbReference type="ARBA" id="ARBA00004141"/>
    </source>
</evidence>
<dbReference type="AlphaFoldDB" id="A0A6C1E707"/>
<dbReference type="GO" id="GO:0016192">
    <property type="term" value="P:vesicle-mediated transport"/>
    <property type="evidence" value="ECO:0007669"/>
    <property type="project" value="InterPro"/>
</dbReference>
<evidence type="ECO:0000256" key="2">
    <source>
        <dbReference type="ARBA" id="ARBA00010596"/>
    </source>
</evidence>
<keyword evidence="3 6" id="KW-0812">Transmembrane</keyword>
<gene>
    <name evidence="9" type="primary">YIP5_2</name>
    <name evidence="9" type="ORF">GRS66_007474</name>
</gene>
<evidence type="ECO:0000256" key="6">
    <source>
        <dbReference type="RuleBase" id="RU361264"/>
    </source>
</evidence>
<accession>A0A6C1E707</accession>
<keyword evidence="10" id="KW-1185">Reference proteome</keyword>
<keyword evidence="5 6" id="KW-0472">Membrane</keyword>
<feature type="domain" description="Yip1" evidence="8">
    <location>
        <begin position="130"/>
        <end position="269"/>
    </location>
</feature>
<sequence>MPSNNSSFLDIDDDLEGVDDFAGETNPFDDATVPDRPSMNKSKAGEGNGFYGTADSKGESAPLQGQMDPPAYDQVIGENTNENGGRDGLRPGLINYYSRYFQLNLTQFKKRLSAVMTFRNDHNAGDNDNDCDLYGAVWITATVVMINFTMSGGLSFIINEVIKGTRAGGDVDRASQFKKLLHSIWLFYGYTFGVPFITMQVLQRDEHSERNRSFKSVPELISVYGYSNLIWIPVCVILNILDMSKRLRTVQAIQWAIVALGWAQSSYFLKSQMSKNNGEDGETQAGGKLSLSVIVAIALHALFCLLFRFIIF</sequence>
<evidence type="ECO:0000256" key="5">
    <source>
        <dbReference type="ARBA" id="ARBA00023136"/>
    </source>
</evidence>
<name>A0A6C1E707_SACPS</name>
<feature type="compositionally biased region" description="Acidic residues" evidence="7">
    <location>
        <begin position="10"/>
        <end position="22"/>
    </location>
</feature>
<dbReference type="PANTHER" id="PTHR12822:SF2">
    <property type="entry name" value="PROTEIN YIPF"/>
    <property type="match status" value="1"/>
</dbReference>
<feature type="transmembrane region" description="Helical" evidence="6">
    <location>
        <begin position="133"/>
        <end position="159"/>
    </location>
</feature>
<reference evidence="9 10" key="1">
    <citation type="journal article" date="2019" name="BMC Genomics">
        <title>Chromosome level assembly and comparative genome analysis confirm lager-brewing yeasts originated from a single hybridization.</title>
        <authorList>
            <person name="Salazar A.N."/>
            <person name="Gorter de Vries A.R."/>
            <person name="van den Broek M."/>
            <person name="Brouwers N."/>
            <person name="de la Torre Cortes P."/>
            <person name="Kuijpers N.G.A."/>
            <person name="Daran J.G."/>
            <person name="Abeel T."/>
        </authorList>
    </citation>
    <scope>NUCLEOTIDE SEQUENCE [LARGE SCALE GENOMIC DNA]</scope>
    <source>
        <strain evidence="9 10">CBS 1483</strain>
    </source>
</reference>
<comment type="similarity">
    <text evidence="2 6">Belongs to the YIP1 family.</text>
</comment>
<evidence type="ECO:0000313" key="10">
    <source>
        <dbReference type="Proteomes" id="UP000501346"/>
    </source>
</evidence>
<dbReference type="GO" id="GO:0031267">
    <property type="term" value="F:small GTPase binding"/>
    <property type="evidence" value="ECO:0007669"/>
    <property type="project" value="InterPro"/>
</dbReference>
<comment type="subcellular location">
    <subcellularLocation>
        <location evidence="6">Golgi apparatus membrane</location>
        <topology evidence="6">Multi-pass membrane protein</topology>
    </subcellularLocation>
    <subcellularLocation>
        <location evidence="1">Membrane</location>
        <topology evidence="1">Multi-pass membrane protein</topology>
    </subcellularLocation>
</comment>
<dbReference type="PANTHER" id="PTHR12822">
    <property type="entry name" value="PROTEIN YIPF"/>
    <property type="match status" value="1"/>
</dbReference>
<dbReference type="GO" id="GO:0000139">
    <property type="term" value="C:Golgi membrane"/>
    <property type="evidence" value="ECO:0007669"/>
    <property type="project" value="UniProtKB-SubCell"/>
</dbReference>
<organism evidence="9 10">
    <name type="scientific">Saccharomyces pastorianus</name>
    <name type="common">Lager yeast</name>
    <name type="synonym">Saccharomyces cerevisiae x Saccharomyces eubayanus</name>
    <dbReference type="NCBI Taxonomy" id="27292"/>
    <lineage>
        <taxon>Eukaryota</taxon>
        <taxon>Fungi</taxon>
        <taxon>Dikarya</taxon>
        <taxon>Ascomycota</taxon>
        <taxon>Saccharomycotina</taxon>
        <taxon>Saccharomycetes</taxon>
        <taxon>Saccharomycetales</taxon>
        <taxon>Saccharomycetaceae</taxon>
        <taxon>Saccharomyces</taxon>
    </lineage>
</organism>
<proteinExistence type="inferred from homology"/>
<feature type="transmembrane region" description="Helical" evidence="6">
    <location>
        <begin position="289"/>
        <end position="311"/>
    </location>
</feature>
<protein>
    <recommendedName>
        <fullName evidence="6">Protein YIP</fullName>
    </recommendedName>
</protein>
<evidence type="ECO:0000259" key="8">
    <source>
        <dbReference type="Pfam" id="PF04893"/>
    </source>
</evidence>
<evidence type="ECO:0000313" key="9">
    <source>
        <dbReference type="EMBL" id="QID84935.1"/>
    </source>
</evidence>
<keyword evidence="4 6" id="KW-1133">Transmembrane helix</keyword>